<feature type="transmembrane region" description="Helical" evidence="12">
    <location>
        <begin position="477"/>
        <end position="494"/>
    </location>
</feature>
<evidence type="ECO:0000313" key="15">
    <source>
        <dbReference type="Proteomes" id="UP001209570"/>
    </source>
</evidence>
<evidence type="ECO:0000256" key="10">
    <source>
        <dbReference type="PROSITE-ProRule" id="PRU10141"/>
    </source>
</evidence>
<dbReference type="EC" id="2.7.11.1" evidence="2"/>
<dbReference type="GO" id="GO:0035556">
    <property type="term" value="P:intracellular signal transduction"/>
    <property type="evidence" value="ECO:0007669"/>
    <property type="project" value="TreeGrafter"/>
</dbReference>
<evidence type="ECO:0000256" key="9">
    <source>
        <dbReference type="ARBA" id="ARBA00048679"/>
    </source>
</evidence>
<dbReference type="GO" id="GO:0005524">
    <property type="term" value="F:ATP binding"/>
    <property type="evidence" value="ECO:0007669"/>
    <property type="project" value="UniProtKB-UniRule"/>
</dbReference>
<keyword evidence="6" id="KW-0418">Kinase</keyword>
<dbReference type="InterPro" id="IPR017441">
    <property type="entry name" value="Protein_kinase_ATP_BS"/>
</dbReference>
<dbReference type="AlphaFoldDB" id="A0AAD5LF24"/>
<evidence type="ECO:0000256" key="4">
    <source>
        <dbReference type="ARBA" id="ARBA00022679"/>
    </source>
</evidence>
<dbReference type="FunFam" id="3.30.200.20:FF:000191">
    <property type="entry name" value="3-phosphoinositide-dependent protein kinase 2-like"/>
    <property type="match status" value="1"/>
</dbReference>
<sequence length="876" mass="97721">MSHFVTHGVHFESAPEAGDFLFGSVLGQGSYAKVFHARHKKNKVEFAVKVMDQNFIRKENKTAFVLTERKVLSRLHHPNIVRFYCSFKDSQSLYLVMELCKGGDLFGLINEEGHIKITDFGTAKDQEDKASGYQFCGTVSYVSPEVLNDKAAGRPCDLWALGCVVYQMLSGRLPFVAENDYLTFQLIINHCSEKLEFPDSIPELARNLIRRLLVQEPEARLGAEQNDRGYIELRNHPFFVGIEWDHLDEHTPPYRPPALELPEPRLDGAHEHWSVAEYFSDDGFSESTEDFISEAGLTHTRHIVESVENAVRRAIDAYQEHAFRGVDPRGIFLAVDSHNEKAIDAAFETLVTAKLSRSARLDVLKASEPARAPKPRGVSGNTISSTKAESDKANLRVDTAASSDDQSRINGDNRDPVMDTKDIAVDDSKTRDVEIEYVKDIGGTLDIRKRESRKVSNLKRSRSSDHAHAHVHAHAHIPFKLTITLTLAFTLTHTSAFKMQANMRQLLLTLCVALAATFLASLITGLISTNHVAELGAHVTKMLVDRALDWALGALCGLVYHFGRQLTACLKPSTSASTSAPKTLLMLVSFVSLTRSTQESPTSEEAPSLAISSQLLRALEERVHQVTNDHDASLVRECSEKLLGKPNAFSSDIQLRGIDGGRRKEQSMASDARDIIRARLDVETKAHTIRQAAITKRAQQHHNAAAAKRAPTRDAVTERLERLRDVQRRRDAQLQLSEAAQRSTKMKAQTPVAPDTTTSRLQSEHVCMKKALERSSSSRRANNVHDSKTPTPVDDHKIPNRQPNEKSDRLASRNGLSDNQNEDAGRERLGSEPPRGFRAKERQLTSAVARIKSENQRLAERKLGTAVRKHNVFWSA</sequence>
<feature type="domain" description="Protein kinase" evidence="13">
    <location>
        <begin position="20"/>
        <end position="239"/>
    </location>
</feature>
<feature type="region of interest" description="Disordered" evidence="11">
    <location>
        <begin position="696"/>
        <end position="839"/>
    </location>
</feature>
<feature type="transmembrane region" description="Helical" evidence="12">
    <location>
        <begin position="506"/>
        <end position="527"/>
    </location>
</feature>
<feature type="compositionally biased region" description="Basic and acidic residues" evidence="11">
    <location>
        <begin position="783"/>
        <end position="811"/>
    </location>
</feature>
<evidence type="ECO:0000313" key="14">
    <source>
        <dbReference type="EMBL" id="KAJ0398882.1"/>
    </source>
</evidence>
<evidence type="ECO:0000256" key="8">
    <source>
        <dbReference type="ARBA" id="ARBA00047899"/>
    </source>
</evidence>
<evidence type="ECO:0000256" key="11">
    <source>
        <dbReference type="SAM" id="MobiDB-lite"/>
    </source>
</evidence>
<evidence type="ECO:0000256" key="3">
    <source>
        <dbReference type="ARBA" id="ARBA00022527"/>
    </source>
</evidence>
<keyword evidence="5 10" id="KW-0547">Nucleotide-binding</keyword>
<dbReference type="PANTHER" id="PTHR24356:SF163">
    <property type="entry name" value="3-PHOSPHOINOSITIDE-DEPENDENT PROTEIN KINASE 1-RELATED"/>
    <property type="match status" value="1"/>
</dbReference>
<organism evidence="14 15">
    <name type="scientific">Pythium insidiosum</name>
    <name type="common">Pythiosis disease agent</name>
    <dbReference type="NCBI Taxonomy" id="114742"/>
    <lineage>
        <taxon>Eukaryota</taxon>
        <taxon>Sar</taxon>
        <taxon>Stramenopiles</taxon>
        <taxon>Oomycota</taxon>
        <taxon>Peronosporomycetes</taxon>
        <taxon>Pythiales</taxon>
        <taxon>Pythiaceae</taxon>
        <taxon>Pythium</taxon>
    </lineage>
</organism>
<keyword evidence="7 10" id="KW-0067">ATP-binding</keyword>
<reference evidence="14" key="1">
    <citation type="submission" date="2021-12" db="EMBL/GenBank/DDBJ databases">
        <title>Prjna785345.</title>
        <authorList>
            <person name="Rujirawat T."/>
            <person name="Krajaejun T."/>
        </authorList>
    </citation>
    <scope>NUCLEOTIDE SEQUENCE</scope>
    <source>
        <strain evidence="14">Pi057C3</strain>
    </source>
</reference>
<dbReference type="Gene3D" id="3.30.200.20">
    <property type="entry name" value="Phosphorylase Kinase, domain 1"/>
    <property type="match status" value="1"/>
</dbReference>
<accession>A0AAD5LF24</accession>
<feature type="compositionally biased region" description="Basic and acidic residues" evidence="11">
    <location>
        <begin position="405"/>
        <end position="419"/>
    </location>
</feature>
<dbReference type="SUPFAM" id="SSF56112">
    <property type="entry name" value="Protein kinase-like (PK-like)"/>
    <property type="match status" value="1"/>
</dbReference>
<feature type="compositionally biased region" description="Basic and acidic residues" evidence="11">
    <location>
        <begin position="762"/>
        <end position="773"/>
    </location>
</feature>
<evidence type="ECO:0000256" key="12">
    <source>
        <dbReference type="SAM" id="Phobius"/>
    </source>
</evidence>
<dbReference type="PROSITE" id="PS00107">
    <property type="entry name" value="PROTEIN_KINASE_ATP"/>
    <property type="match status" value="1"/>
</dbReference>
<comment type="similarity">
    <text evidence="1">Belongs to the protein kinase superfamily. AGC Ser/Thr protein kinase family. PDPK1 subfamily.</text>
</comment>
<evidence type="ECO:0000256" key="5">
    <source>
        <dbReference type="ARBA" id="ARBA00022741"/>
    </source>
</evidence>
<comment type="catalytic activity">
    <reaction evidence="9">
        <text>L-seryl-[protein] + ATP = O-phospho-L-seryl-[protein] + ADP + H(+)</text>
        <dbReference type="Rhea" id="RHEA:17989"/>
        <dbReference type="Rhea" id="RHEA-COMP:9863"/>
        <dbReference type="Rhea" id="RHEA-COMP:11604"/>
        <dbReference type="ChEBI" id="CHEBI:15378"/>
        <dbReference type="ChEBI" id="CHEBI:29999"/>
        <dbReference type="ChEBI" id="CHEBI:30616"/>
        <dbReference type="ChEBI" id="CHEBI:83421"/>
        <dbReference type="ChEBI" id="CHEBI:456216"/>
        <dbReference type="EC" id="2.7.11.1"/>
    </reaction>
</comment>
<keyword evidence="12" id="KW-0812">Transmembrane</keyword>
<dbReference type="InterPro" id="IPR000719">
    <property type="entry name" value="Prot_kinase_dom"/>
</dbReference>
<evidence type="ECO:0000256" key="6">
    <source>
        <dbReference type="ARBA" id="ARBA00022777"/>
    </source>
</evidence>
<evidence type="ECO:0000256" key="2">
    <source>
        <dbReference type="ARBA" id="ARBA00012513"/>
    </source>
</evidence>
<dbReference type="EMBL" id="JAKCXM010000201">
    <property type="protein sequence ID" value="KAJ0398882.1"/>
    <property type="molecule type" value="Genomic_DNA"/>
</dbReference>
<feature type="region of interest" description="Disordered" evidence="11">
    <location>
        <begin position="366"/>
        <end position="419"/>
    </location>
</feature>
<comment type="caution">
    <text evidence="14">The sequence shown here is derived from an EMBL/GenBank/DDBJ whole genome shotgun (WGS) entry which is preliminary data.</text>
</comment>
<evidence type="ECO:0000259" key="13">
    <source>
        <dbReference type="PROSITE" id="PS50011"/>
    </source>
</evidence>
<dbReference type="Gene3D" id="1.10.510.10">
    <property type="entry name" value="Transferase(Phosphotransferase) domain 1"/>
    <property type="match status" value="1"/>
</dbReference>
<keyword evidence="4" id="KW-0808">Transferase</keyword>
<dbReference type="GO" id="GO:0004674">
    <property type="term" value="F:protein serine/threonine kinase activity"/>
    <property type="evidence" value="ECO:0007669"/>
    <property type="project" value="UniProtKB-KW"/>
</dbReference>
<feature type="binding site" evidence="10">
    <location>
        <position position="58"/>
    </location>
    <ligand>
        <name>ATP</name>
        <dbReference type="ChEBI" id="CHEBI:30616"/>
    </ligand>
</feature>
<gene>
    <name evidence="14" type="ORF">P43SY_001326</name>
</gene>
<dbReference type="Pfam" id="PF00069">
    <property type="entry name" value="Pkinase"/>
    <property type="match status" value="1"/>
</dbReference>
<comment type="catalytic activity">
    <reaction evidence="8">
        <text>L-threonyl-[protein] + ATP = O-phospho-L-threonyl-[protein] + ADP + H(+)</text>
        <dbReference type="Rhea" id="RHEA:46608"/>
        <dbReference type="Rhea" id="RHEA-COMP:11060"/>
        <dbReference type="Rhea" id="RHEA-COMP:11605"/>
        <dbReference type="ChEBI" id="CHEBI:15378"/>
        <dbReference type="ChEBI" id="CHEBI:30013"/>
        <dbReference type="ChEBI" id="CHEBI:30616"/>
        <dbReference type="ChEBI" id="CHEBI:61977"/>
        <dbReference type="ChEBI" id="CHEBI:456216"/>
        <dbReference type="EC" id="2.7.11.1"/>
    </reaction>
</comment>
<dbReference type="PANTHER" id="PTHR24356">
    <property type="entry name" value="SERINE/THREONINE-PROTEIN KINASE"/>
    <property type="match status" value="1"/>
</dbReference>
<dbReference type="Pfam" id="PF07714">
    <property type="entry name" value="PK_Tyr_Ser-Thr"/>
    <property type="match status" value="1"/>
</dbReference>
<evidence type="ECO:0000256" key="7">
    <source>
        <dbReference type="ARBA" id="ARBA00022840"/>
    </source>
</evidence>
<protein>
    <recommendedName>
        <fullName evidence="2">non-specific serine/threonine protein kinase</fullName>
        <ecNumber evidence="2">2.7.11.1</ecNumber>
    </recommendedName>
</protein>
<dbReference type="InterPro" id="IPR011009">
    <property type="entry name" value="Kinase-like_dom_sf"/>
</dbReference>
<keyword evidence="12" id="KW-1133">Transmembrane helix</keyword>
<keyword evidence="15" id="KW-1185">Reference proteome</keyword>
<feature type="compositionally biased region" description="Polar residues" evidence="11">
    <location>
        <begin position="738"/>
        <end position="747"/>
    </location>
</feature>
<feature type="compositionally biased region" description="Basic and acidic residues" evidence="11">
    <location>
        <begin position="711"/>
        <end position="732"/>
    </location>
</feature>
<dbReference type="Proteomes" id="UP001209570">
    <property type="component" value="Unassembled WGS sequence"/>
</dbReference>
<dbReference type="InterPro" id="IPR050236">
    <property type="entry name" value="Ser_Thr_kinase_AGC"/>
</dbReference>
<dbReference type="InterPro" id="IPR001245">
    <property type="entry name" value="Ser-Thr/Tyr_kinase_cat_dom"/>
</dbReference>
<dbReference type="PROSITE" id="PS50011">
    <property type="entry name" value="PROTEIN_KINASE_DOM"/>
    <property type="match status" value="1"/>
</dbReference>
<keyword evidence="3" id="KW-0723">Serine/threonine-protein kinase</keyword>
<proteinExistence type="inferred from homology"/>
<keyword evidence="12" id="KW-0472">Membrane</keyword>
<name>A0AAD5LF24_PYTIN</name>
<evidence type="ECO:0000256" key="1">
    <source>
        <dbReference type="ARBA" id="ARBA00010006"/>
    </source>
</evidence>